<dbReference type="Gene3D" id="3.30.420.40">
    <property type="match status" value="2"/>
</dbReference>
<dbReference type="GO" id="GO:0005829">
    <property type="term" value="C:cytosol"/>
    <property type="evidence" value="ECO:0007669"/>
    <property type="project" value="TreeGrafter"/>
</dbReference>
<evidence type="ECO:0000256" key="6">
    <source>
        <dbReference type="ARBA" id="ARBA00043149"/>
    </source>
</evidence>
<dbReference type="GO" id="GO:0004370">
    <property type="term" value="F:glycerol kinase activity"/>
    <property type="evidence" value="ECO:0007669"/>
    <property type="project" value="TreeGrafter"/>
</dbReference>
<dbReference type="GO" id="GO:0005524">
    <property type="term" value="F:ATP binding"/>
    <property type="evidence" value="ECO:0007669"/>
    <property type="project" value="UniProtKB-KW"/>
</dbReference>
<dbReference type="PANTHER" id="PTHR10196:SF69">
    <property type="entry name" value="GLYCEROL KINASE"/>
    <property type="match status" value="1"/>
</dbReference>
<feature type="domain" description="Carbohydrate kinase FGGY C-terminal" evidence="10">
    <location>
        <begin position="284"/>
        <end position="470"/>
    </location>
</feature>
<dbReference type="PROSITE" id="PS00445">
    <property type="entry name" value="FGGY_KINASES_2"/>
    <property type="match status" value="1"/>
</dbReference>
<keyword evidence="2 7" id="KW-0808">Transferase</keyword>
<dbReference type="Proteomes" id="UP000229081">
    <property type="component" value="Chromosome"/>
</dbReference>
<dbReference type="InterPro" id="IPR018485">
    <property type="entry name" value="FGGY_C"/>
</dbReference>
<name>A0A2K8MFP1_9SPHN</name>
<evidence type="ECO:0000256" key="5">
    <source>
        <dbReference type="ARBA" id="ARBA00022840"/>
    </source>
</evidence>
<keyword evidence="12" id="KW-1185">Reference proteome</keyword>
<evidence type="ECO:0000259" key="10">
    <source>
        <dbReference type="Pfam" id="PF02782"/>
    </source>
</evidence>
<dbReference type="InterPro" id="IPR043129">
    <property type="entry name" value="ATPase_NBD"/>
</dbReference>
<evidence type="ECO:0000313" key="12">
    <source>
        <dbReference type="Proteomes" id="UP000229081"/>
    </source>
</evidence>
<dbReference type="Pfam" id="PF02782">
    <property type="entry name" value="FGGY_C"/>
    <property type="match status" value="1"/>
</dbReference>
<dbReference type="KEGG" id="sphc:CVN68_12595"/>
<feature type="domain" description="Carbohydrate kinase FGGY N-terminal" evidence="9">
    <location>
        <begin position="32"/>
        <end position="274"/>
    </location>
</feature>
<evidence type="ECO:0000256" key="2">
    <source>
        <dbReference type="ARBA" id="ARBA00022679"/>
    </source>
</evidence>
<evidence type="ECO:0000256" key="3">
    <source>
        <dbReference type="ARBA" id="ARBA00022741"/>
    </source>
</evidence>
<organism evidence="11 12">
    <name type="scientific">Sphingomonas psychrotolerans</name>
    <dbReference type="NCBI Taxonomy" id="1327635"/>
    <lineage>
        <taxon>Bacteria</taxon>
        <taxon>Pseudomonadati</taxon>
        <taxon>Pseudomonadota</taxon>
        <taxon>Alphaproteobacteria</taxon>
        <taxon>Sphingomonadales</taxon>
        <taxon>Sphingomonadaceae</taxon>
        <taxon>Sphingomonas</taxon>
    </lineage>
</organism>
<accession>A0A2K8MFP1</accession>
<protein>
    <recommendedName>
        <fullName evidence="6">ATP:glycerol 3-phosphotransferase</fullName>
    </recommendedName>
</protein>
<gene>
    <name evidence="11" type="ORF">CVN68_12595</name>
</gene>
<dbReference type="InterPro" id="IPR000577">
    <property type="entry name" value="Carb_kinase_FGGY"/>
</dbReference>
<evidence type="ECO:0000259" key="9">
    <source>
        <dbReference type="Pfam" id="PF00370"/>
    </source>
</evidence>
<evidence type="ECO:0000256" key="7">
    <source>
        <dbReference type="RuleBase" id="RU003733"/>
    </source>
</evidence>
<dbReference type="Pfam" id="PF00370">
    <property type="entry name" value="FGGY_N"/>
    <property type="match status" value="1"/>
</dbReference>
<keyword evidence="5" id="KW-0067">ATP-binding</keyword>
<evidence type="ECO:0000256" key="8">
    <source>
        <dbReference type="SAM" id="MobiDB-lite"/>
    </source>
</evidence>
<comment type="similarity">
    <text evidence="1 7">Belongs to the FGGY kinase family.</text>
</comment>
<dbReference type="AlphaFoldDB" id="A0A2K8MFP1"/>
<dbReference type="InterPro" id="IPR018483">
    <property type="entry name" value="Carb_kinase_FGGY_CS"/>
</dbReference>
<dbReference type="CDD" id="cd07769">
    <property type="entry name" value="ASKHA_NBD_FGGY_GK"/>
    <property type="match status" value="1"/>
</dbReference>
<dbReference type="PANTHER" id="PTHR10196">
    <property type="entry name" value="SUGAR KINASE"/>
    <property type="match status" value="1"/>
</dbReference>
<feature type="region of interest" description="Disordered" evidence="8">
    <location>
        <begin position="1"/>
        <end position="23"/>
    </location>
</feature>
<keyword evidence="4 7" id="KW-0418">Kinase</keyword>
<dbReference type="SUPFAM" id="SSF53067">
    <property type="entry name" value="Actin-like ATPase domain"/>
    <property type="match status" value="2"/>
</dbReference>
<sequence length="514" mass="53103">MADGAARPQRRRHRPGGARSGRPARLMTRAAILAVDQGTTNTKALLIAADTGEVLGRASHPLGVTIPRPGWAEQSGEAIWGSVAGAIAEVLATTSGVEVATIAIANQRETVLLWDAVSGEPVAPAISWQCRRTSERCAALRLHEAAIVAATGLGVDPLASSTKLAWLLDETPGARARAEAGELRAGTVDSWLLWRLTGGTAHATDPSNASRTQLMSLDTLDWDPAMLALFGIPASVLAKIRPSDSRFGETCAAGVPSGLPIHTMMGDSHAALLGHGFADAGQAKVTCGTGSSLMGVTPGRVHSSRGLWSTIAWVKGERVFHALEGNVAVSGHAAAFAVRLMNLKDEIELGTLAASVAGSDGVTFVPALAGLGAPHWRDAARGLLTGMSLGTRPAHVARAVLEGIALQISDIVFAMDADLGTPPATLSVDGGAAANDLLVQILADAIGRPVLRPGQLDLGARGVARLAAEAAGLVSDRWPDGERDRFEPMMRGADRAAMLSRWRAAVEAAAQPAG</sequence>
<dbReference type="InterPro" id="IPR018484">
    <property type="entry name" value="FGGY_N"/>
</dbReference>
<dbReference type="EMBL" id="CP024923">
    <property type="protein sequence ID" value="ATY32710.1"/>
    <property type="molecule type" value="Genomic_DNA"/>
</dbReference>
<evidence type="ECO:0000256" key="1">
    <source>
        <dbReference type="ARBA" id="ARBA00009156"/>
    </source>
</evidence>
<dbReference type="GO" id="GO:0019563">
    <property type="term" value="P:glycerol catabolic process"/>
    <property type="evidence" value="ECO:0007669"/>
    <property type="project" value="TreeGrafter"/>
</dbReference>
<proteinExistence type="inferred from homology"/>
<dbReference type="PIRSF" id="PIRSF000538">
    <property type="entry name" value="GlpK"/>
    <property type="match status" value="1"/>
</dbReference>
<reference evidence="11 12" key="1">
    <citation type="submission" date="2017-11" db="EMBL/GenBank/DDBJ databases">
        <title>Complete genome sequence of Sphingomonas sp. Strain Cra20, a psychrotolerant potential plant growth promoting rhizobacteria.</title>
        <authorList>
            <person name="Luo Y."/>
        </authorList>
    </citation>
    <scope>NUCLEOTIDE SEQUENCE [LARGE SCALE GENOMIC DNA]</scope>
    <source>
        <strain evidence="11 12">Cra20</strain>
    </source>
</reference>
<keyword evidence="3" id="KW-0547">Nucleotide-binding</keyword>
<evidence type="ECO:0000313" key="11">
    <source>
        <dbReference type="EMBL" id="ATY32710.1"/>
    </source>
</evidence>
<evidence type="ECO:0000256" key="4">
    <source>
        <dbReference type="ARBA" id="ARBA00022777"/>
    </source>
</evidence>